<evidence type="ECO:0000313" key="2">
    <source>
        <dbReference type="Proteomes" id="UP001159405"/>
    </source>
</evidence>
<gene>
    <name evidence="1" type="ORF">PLOB_00039849</name>
</gene>
<feature type="non-terminal residue" evidence="1">
    <location>
        <position position="1"/>
    </location>
</feature>
<protein>
    <submittedName>
        <fullName evidence="1">Uncharacterized protein</fullName>
    </submittedName>
</protein>
<dbReference type="EMBL" id="CALNXK010000060">
    <property type="protein sequence ID" value="CAH3137933.1"/>
    <property type="molecule type" value="Genomic_DNA"/>
</dbReference>
<dbReference type="PANTHER" id="PTHR47510">
    <property type="entry name" value="REVERSE TRANSCRIPTASE DOMAIN-CONTAINING PROTEIN"/>
    <property type="match status" value="1"/>
</dbReference>
<evidence type="ECO:0000313" key="1">
    <source>
        <dbReference type="EMBL" id="CAH3137933.1"/>
    </source>
</evidence>
<organism evidence="1 2">
    <name type="scientific">Porites lobata</name>
    <dbReference type="NCBI Taxonomy" id="104759"/>
    <lineage>
        <taxon>Eukaryota</taxon>
        <taxon>Metazoa</taxon>
        <taxon>Cnidaria</taxon>
        <taxon>Anthozoa</taxon>
        <taxon>Hexacorallia</taxon>
        <taxon>Scleractinia</taxon>
        <taxon>Fungiina</taxon>
        <taxon>Poritidae</taxon>
        <taxon>Porites</taxon>
    </lineage>
</organism>
<feature type="non-terminal residue" evidence="1">
    <location>
        <position position="204"/>
    </location>
</feature>
<dbReference type="PANTHER" id="PTHR47510:SF3">
    <property type="entry name" value="ENDO_EXONUCLEASE_PHOSPHATASE DOMAIN-CONTAINING PROTEIN"/>
    <property type="match status" value="1"/>
</dbReference>
<comment type="caution">
    <text evidence="1">The sequence shown here is derived from an EMBL/GenBank/DDBJ whole genome shotgun (WGS) entry which is preliminary data.</text>
</comment>
<proteinExistence type="predicted"/>
<name>A0ABN8P8T7_9CNID</name>
<reference evidence="1 2" key="1">
    <citation type="submission" date="2022-05" db="EMBL/GenBank/DDBJ databases">
        <authorList>
            <consortium name="Genoscope - CEA"/>
            <person name="William W."/>
        </authorList>
    </citation>
    <scope>NUCLEOTIDE SEQUENCE [LARGE SCALE GENOMIC DNA]</scope>
</reference>
<sequence length="204" mass="23121">SVHTIVQWLPSLGNVTHAKPTKRLVRRYPQSGIDVFGSWVTAHDWYSELGSTPTAADFTAAFTSQLTGAVDRIFPLKTFKSFHSLNLPLWPSLRHKVQQEITVRKKAYYKNKVQHLRKDDCQRWWGAVNRLTIRSEKASSYSLECDGKVLNETELAVTLNQFHVSSNEDIPPLDATKIPAFLPAETCVQLSNLMKFAGSSWQFS</sequence>
<keyword evidence="2" id="KW-1185">Reference proteome</keyword>
<dbReference type="Proteomes" id="UP001159405">
    <property type="component" value="Unassembled WGS sequence"/>
</dbReference>
<accession>A0ABN8P8T7</accession>